<dbReference type="GO" id="GO:0046872">
    <property type="term" value="F:metal ion binding"/>
    <property type="evidence" value="ECO:0007669"/>
    <property type="project" value="UniProtKB-KW"/>
</dbReference>
<evidence type="ECO:0000256" key="12">
    <source>
        <dbReference type="ARBA" id="ARBA00061423"/>
    </source>
</evidence>
<keyword evidence="4" id="KW-0479">Metal-binding</keyword>
<protein>
    <recommendedName>
        <fullName evidence="13">Cytosol non-specific dipeptidase</fullName>
        <ecNumber evidence="10">3.4.13.18</ecNumber>
    </recommendedName>
    <alternativeName>
        <fullName evidence="16">Aminoacyl-histidine dipeptidase</fullName>
    </alternativeName>
    <alternativeName>
        <fullName evidence="15">Beta-alanyl-histidine dipeptidase</fullName>
    </alternativeName>
    <alternativeName>
        <fullName evidence="14">Carnosinase</fullName>
    </alternativeName>
    <alternativeName>
        <fullName evidence="11">Peptidase D</fullName>
    </alternativeName>
    <alternativeName>
        <fullName evidence="17">Xaa-His dipeptidase</fullName>
    </alternativeName>
</protein>
<name>A0A7X2MCW0_9FIRM</name>
<keyword evidence="7" id="KW-0482">Metalloprotease</keyword>
<sequence length="479" mass="51851">MRVLTDLEPKNVFSFFEDICSIPHPSYKEEKISNYLVEFAKERGLEHYQDELHNVIIIKEASEGYEDVEPIILQGHMDMVCEKAPDCDKDMDEEGLDLLIDGDFISAKGTTLGGDDGIAVAYALAILDDDSLSHPRLEFVCTVCEEVGMEGATGIDVSMLKGKKLLNMDSEEEGVMLASCAGGCRADVKLPVERETVSGTKLTVSLSGLTGGHSGSEIDKGRGNANTLMSRLLRDASAPVAIASIDGGRKDNAIPRECTAQIIVAPDEAAAVKAAIEQAATEIAEEFKASDPDLKLTVSEKTDCSESAISAKDSARVIALIEALPNGIIRMSREIDKLVETSLNLGVLKSDAAAVTLRYAVRSSVGVAKKSLKNQLVCIAGAFAAEVTFEGDYPAWEYKKDSKLREDMVRIFEEMYGKKPTVEAIHAGVECGLLSGKIEGLDCISMGPDMYDIHTTEERLSISSAKRSYEYILRVIACK</sequence>
<dbReference type="GO" id="GO:0006508">
    <property type="term" value="P:proteolysis"/>
    <property type="evidence" value="ECO:0007669"/>
    <property type="project" value="UniProtKB-KW"/>
</dbReference>
<gene>
    <name evidence="19" type="primary">pepD</name>
    <name evidence="19" type="ORF">GKE44_13600</name>
</gene>
<evidence type="ECO:0000256" key="13">
    <source>
        <dbReference type="ARBA" id="ARBA00071271"/>
    </source>
</evidence>
<dbReference type="EMBL" id="WKQV01000041">
    <property type="protein sequence ID" value="MSD28132.1"/>
    <property type="molecule type" value="Genomic_DNA"/>
</dbReference>
<evidence type="ECO:0000256" key="16">
    <source>
        <dbReference type="ARBA" id="ARBA00077688"/>
    </source>
</evidence>
<dbReference type="PANTHER" id="PTHR43501:SF1">
    <property type="entry name" value="CYTOSOL NON-SPECIFIC DIPEPTIDASE"/>
    <property type="match status" value="1"/>
</dbReference>
<evidence type="ECO:0000256" key="6">
    <source>
        <dbReference type="ARBA" id="ARBA00022833"/>
    </source>
</evidence>
<dbReference type="Pfam" id="PF01546">
    <property type="entry name" value="Peptidase_M20"/>
    <property type="match status" value="1"/>
</dbReference>
<keyword evidence="8" id="KW-0170">Cobalt</keyword>
<evidence type="ECO:0000313" key="20">
    <source>
        <dbReference type="Proteomes" id="UP000465607"/>
    </source>
</evidence>
<evidence type="ECO:0000256" key="5">
    <source>
        <dbReference type="ARBA" id="ARBA00022801"/>
    </source>
</evidence>
<accession>A0A7X2MCW0</accession>
<dbReference type="RefSeq" id="WP_154269069.1">
    <property type="nucleotide sequence ID" value="NZ_WKQO01000026.1"/>
</dbReference>
<evidence type="ECO:0000256" key="9">
    <source>
        <dbReference type="ARBA" id="ARBA00036421"/>
    </source>
</evidence>
<dbReference type="AlphaFoldDB" id="A0A7X2MCW0"/>
<keyword evidence="19" id="KW-0224">Dipeptidase</keyword>
<evidence type="ECO:0000256" key="15">
    <source>
        <dbReference type="ARBA" id="ARBA00076004"/>
    </source>
</evidence>
<dbReference type="NCBIfam" id="TIGR01893">
    <property type="entry name" value="aa-his-dipept"/>
    <property type="match status" value="1"/>
</dbReference>
<keyword evidence="5 19" id="KW-0378">Hydrolase</keyword>
<dbReference type="Proteomes" id="UP000465607">
    <property type="component" value="Unassembled WGS sequence"/>
</dbReference>
<evidence type="ECO:0000313" key="19">
    <source>
        <dbReference type="EMBL" id="MSD28132.1"/>
    </source>
</evidence>
<dbReference type="InterPro" id="IPR002933">
    <property type="entry name" value="Peptidase_M20"/>
</dbReference>
<evidence type="ECO:0000256" key="4">
    <source>
        <dbReference type="ARBA" id="ARBA00022723"/>
    </source>
</evidence>
<dbReference type="GO" id="GO:0005829">
    <property type="term" value="C:cytosol"/>
    <property type="evidence" value="ECO:0007669"/>
    <property type="project" value="TreeGrafter"/>
</dbReference>
<dbReference type="InterPro" id="IPR001160">
    <property type="entry name" value="Peptidase_M20C"/>
</dbReference>
<dbReference type="SUPFAM" id="SSF53187">
    <property type="entry name" value="Zn-dependent exopeptidases"/>
    <property type="match status" value="1"/>
</dbReference>
<keyword evidence="3" id="KW-0645">Protease</keyword>
<dbReference type="FunFam" id="3.40.630.10:FF:000015">
    <property type="entry name" value="Aminoacyl-histidine dipeptidase PepD"/>
    <property type="match status" value="1"/>
</dbReference>
<dbReference type="FunFam" id="3.40.630.10:FF:000018">
    <property type="entry name" value="Aminoacyl-histidine dipeptidase PepD"/>
    <property type="match status" value="1"/>
</dbReference>
<dbReference type="CDD" id="cd03890">
    <property type="entry name" value="M20_pepD"/>
    <property type="match status" value="1"/>
</dbReference>
<evidence type="ECO:0000256" key="8">
    <source>
        <dbReference type="ARBA" id="ARBA00023285"/>
    </source>
</evidence>
<evidence type="ECO:0000256" key="2">
    <source>
        <dbReference type="ARBA" id="ARBA00001947"/>
    </source>
</evidence>
<dbReference type="Pfam" id="PF07687">
    <property type="entry name" value="M20_dimer"/>
    <property type="match status" value="1"/>
</dbReference>
<dbReference type="PIRSF" id="PIRSF016599">
    <property type="entry name" value="Xaa-His_dipept"/>
    <property type="match status" value="1"/>
</dbReference>
<evidence type="ECO:0000259" key="18">
    <source>
        <dbReference type="Pfam" id="PF07687"/>
    </source>
</evidence>
<reference evidence="19 20" key="1">
    <citation type="journal article" date="2019" name="Nat. Med.">
        <title>A library of human gut bacterial isolates paired with longitudinal multiomics data enables mechanistic microbiome research.</title>
        <authorList>
            <person name="Poyet M."/>
            <person name="Groussin M."/>
            <person name="Gibbons S.M."/>
            <person name="Avila-Pacheco J."/>
            <person name="Jiang X."/>
            <person name="Kearney S.M."/>
            <person name="Perrotta A.R."/>
            <person name="Berdy B."/>
            <person name="Zhao S."/>
            <person name="Lieberman T.D."/>
            <person name="Swanson P.K."/>
            <person name="Smith M."/>
            <person name="Roesemann S."/>
            <person name="Alexander J.E."/>
            <person name="Rich S.A."/>
            <person name="Livny J."/>
            <person name="Vlamakis H."/>
            <person name="Clish C."/>
            <person name="Bullock K."/>
            <person name="Deik A."/>
            <person name="Scott J."/>
            <person name="Pierce K.A."/>
            <person name="Xavier R.J."/>
            <person name="Alm E.J."/>
        </authorList>
    </citation>
    <scope>NUCLEOTIDE SEQUENCE [LARGE SCALE GENOMIC DNA]</scope>
    <source>
        <strain evidence="19 20">BIOML-A5</strain>
    </source>
</reference>
<proteinExistence type="inferred from homology"/>
<dbReference type="SUPFAM" id="SSF55031">
    <property type="entry name" value="Bacterial exopeptidase dimerisation domain"/>
    <property type="match status" value="1"/>
</dbReference>
<comment type="caution">
    <text evidence="19">The sequence shown here is derived from an EMBL/GenBank/DDBJ whole genome shotgun (WGS) entry which is preliminary data.</text>
</comment>
<evidence type="ECO:0000256" key="3">
    <source>
        <dbReference type="ARBA" id="ARBA00022670"/>
    </source>
</evidence>
<dbReference type="InterPro" id="IPR011650">
    <property type="entry name" value="Peptidase_M20_dimer"/>
</dbReference>
<keyword evidence="6" id="KW-0862">Zinc</keyword>
<evidence type="ECO:0000256" key="7">
    <source>
        <dbReference type="ARBA" id="ARBA00023049"/>
    </source>
</evidence>
<feature type="domain" description="Peptidase M20 dimerisation" evidence="18">
    <location>
        <begin position="205"/>
        <end position="288"/>
    </location>
</feature>
<dbReference type="InterPro" id="IPR036264">
    <property type="entry name" value="Bact_exopeptidase_dim_dom"/>
</dbReference>
<comment type="catalytic activity">
    <reaction evidence="9">
        <text>Hydrolysis of dipeptides, preferentially hydrophobic dipeptides including prolyl amino acids.</text>
        <dbReference type="EC" id="3.4.13.18"/>
    </reaction>
</comment>
<evidence type="ECO:0000256" key="14">
    <source>
        <dbReference type="ARBA" id="ARBA00075285"/>
    </source>
</evidence>
<dbReference type="PRINTS" id="PR00934">
    <property type="entry name" value="XHISDIPTASE"/>
</dbReference>
<evidence type="ECO:0000256" key="17">
    <source>
        <dbReference type="ARBA" id="ARBA00078074"/>
    </source>
</evidence>
<evidence type="ECO:0000256" key="11">
    <source>
        <dbReference type="ARBA" id="ARBA00044252"/>
    </source>
</evidence>
<dbReference type="Gene3D" id="3.40.630.10">
    <property type="entry name" value="Zn peptidases"/>
    <property type="match status" value="2"/>
</dbReference>
<comment type="cofactor">
    <cofactor evidence="2">
        <name>Zn(2+)</name>
        <dbReference type="ChEBI" id="CHEBI:29105"/>
    </cofactor>
</comment>
<comment type="similarity">
    <text evidence="12">Belongs to the peptidase M20C family.</text>
</comment>
<dbReference type="EC" id="3.4.13.18" evidence="10"/>
<comment type="cofactor">
    <cofactor evidence="1">
        <name>Co(2+)</name>
        <dbReference type="ChEBI" id="CHEBI:48828"/>
    </cofactor>
</comment>
<organism evidence="19 20">
    <name type="scientific">Agathobacter rectalis</name>
    <dbReference type="NCBI Taxonomy" id="39491"/>
    <lineage>
        <taxon>Bacteria</taxon>
        <taxon>Bacillati</taxon>
        <taxon>Bacillota</taxon>
        <taxon>Clostridia</taxon>
        <taxon>Lachnospirales</taxon>
        <taxon>Lachnospiraceae</taxon>
        <taxon>Agathobacter</taxon>
    </lineage>
</organism>
<dbReference type="PANTHER" id="PTHR43501">
    <property type="entry name" value="CYTOSOL NON-SPECIFIC DIPEPTIDASE"/>
    <property type="match status" value="1"/>
</dbReference>
<dbReference type="GO" id="GO:0070573">
    <property type="term" value="F:metallodipeptidase activity"/>
    <property type="evidence" value="ECO:0007669"/>
    <property type="project" value="TreeGrafter"/>
</dbReference>
<evidence type="ECO:0000256" key="10">
    <source>
        <dbReference type="ARBA" id="ARBA00038976"/>
    </source>
</evidence>
<evidence type="ECO:0000256" key="1">
    <source>
        <dbReference type="ARBA" id="ARBA00001941"/>
    </source>
</evidence>